<keyword evidence="5" id="KW-0460">Magnesium</keyword>
<name>A0ABM9MUW9_9LACO</name>
<dbReference type="InterPro" id="IPR000092">
    <property type="entry name" value="Polyprenyl_synt"/>
</dbReference>
<evidence type="ECO:0000256" key="4">
    <source>
        <dbReference type="ARBA" id="ARBA00022723"/>
    </source>
</evidence>
<organism evidence="8 9">
    <name type="scientific">Fructobacillus fructosus</name>
    <dbReference type="NCBI Taxonomy" id="1631"/>
    <lineage>
        <taxon>Bacteria</taxon>
        <taxon>Bacillati</taxon>
        <taxon>Bacillota</taxon>
        <taxon>Bacilli</taxon>
        <taxon>Lactobacillales</taxon>
        <taxon>Lactobacillaceae</taxon>
        <taxon>Fructobacillus</taxon>
    </lineage>
</organism>
<gene>
    <name evidence="8" type="ORF">R54839_PPFHFPJH_00927</name>
</gene>
<keyword evidence="9" id="KW-1185">Reference proteome</keyword>
<evidence type="ECO:0000256" key="3">
    <source>
        <dbReference type="ARBA" id="ARBA00022679"/>
    </source>
</evidence>
<dbReference type="Pfam" id="PF00348">
    <property type="entry name" value="polyprenyl_synt"/>
    <property type="match status" value="1"/>
</dbReference>
<evidence type="ECO:0000256" key="7">
    <source>
        <dbReference type="RuleBase" id="RU004466"/>
    </source>
</evidence>
<dbReference type="PROSITE" id="PS00723">
    <property type="entry name" value="POLYPRENYL_SYNTHASE_1"/>
    <property type="match status" value="1"/>
</dbReference>
<sequence length="296" mass="32558">MTRFKDFIKQYKPMVQAALVKEVTEPRTELISNYEKDSTYEAALQYALLTPGKRLRPLLALAVMDSFGKSIDAEAIKAASAIEWVHAYSLVHDDLPEMDNDAYRRGQLSVHAKFGPALAVLVGDALQANAYAILSSLTAVPAEQQVKMVSTLANRSGAFGMVYGQVLDMRNHHVSDRLDEAAVLMKVYQMKTADLIMAAALIGGHYLSLDEKSLLLVARYAQNLGLLFQIADDIDDYEQDEKEGVASLVHLYGFADSQTLAANLREQAKTALADLAEYDQHFDSALLTDLIDLIGA</sequence>
<accession>A0ABM9MUW9</accession>
<dbReference type="PANTHER" id="PTHR43281">
    <property type="entry name" value="FARNESYL DIPHOSPHATE SYNTHASE"/>
    <property type="match status" value="1"/>
</dbReference>
<evidence type="ECO:0000256" key="5">
    <source>
        <dbReference type="ARBA" id="ARBA00022842"/>
    </source>
</evidence>
<dbReference type="PANTHER" id="PTHR43281:SF1">
    <property type="entry name" value="FARNESYL DIPHOSPHATE SYNTHASE"/>
    <property type="match status" value="1"/>
</dbReference>
<protein>
    <submittedName>
        <fullName evidence="8">Geranylgeranyl pyrophosphate synthase (IspA)</fullName>
        <ecNumber evidence="8">2.5.1.1</ecNumber>
        <ecNumber evidence="8">2.5.1.10</ecNumber>
        <ecNumber evidence="8">2.5.1.29</ecNumber>
    </submittedName>
</protein>
<dbReference type="PROSITE" id="PS00444">
    <property type="entry name" value="POLYPRENYL_SYNTHASE_2"/>
    <property type="match status" value="1"/>
</dbReference>
<dbReference type="CDD" id="cd00685">
    <property type="entry name" value="Trans_IPPS_HT"/>
    <property type="match status" value="1"/>
</dbReference>
<evidence type="ECO:0000256" key="2">
    <source>
        <dbReference type="ARBA" id="ARBA00006706"/>
    </source>
</evidence>
<dbReference type="GO" id="GO:0004161">
    <property type="term" value="F:dimethylallyltranstransferase activity"/>
    <property type="evidence" value="ECO:0007669"/>
    <property type="project" value="UniProtKB-EC"/>
</dbReference>
<dbReference type="Proteomes" id="UP001314261">
    <property type="component" value="Unassembled WGS sequence"/>
</dbReference>
<dbReference type="EC" id="2.5.1.10" evidence="8"/>
<keyword evidence="4" id="KW-0479">Metal-binding</keyword>
<dbReference type="SFLD" id="SFLDS00005">
    <property type="entry name" value="Isoprenoid_Synthase_Type_I"/>
    <property type="match status" value="1"/>
</dbReference>
<keyword evidence="3 7" id="KW-0808">Transferase</keyword>
<proteinExistence type="inferred from homology"/>
<evidence type="ECO:0000256" key="1">
    <source>
        <dbReference type="ARBA" id="ARBA00001946"/>
    </source>
</evidence>
<evidence type="ECO:0000313" key="9">
    <source>
        <dbReference type="Proteomes" id="UP001314261"/>
    </source>
</evidence>
<dbReference type="SUPFAM" id="SSF48576">
    <property type="entry name" value="Terpenoid synthases"/>
    <property type="match status" value="1"/>
</dbReference>
<comment type="cofactor">
    <cofactor evidence="1">
        <name>Mg(2+)</name>
        <dbReference type="ChEBI" id="CHEBI:18420"/>
    </cofactor>
</comment>
<comment type="caution">
    <text evidence="8">The sequence shown here is derived from an EMBL/GenBank/DDBJ whole genome shotgun (WGS) entry which is preliminary data.</text>
</comment>
<dbReference type="Gene3D" id="1.10.600.10">
    <property type="entry name" value="Farnesyl Diphosphate Synthase"/>
    <property type="match status" value="1"/>
</dbReference>
<dbReference type="RefSeq" id="WP_187753431.1">
    <property type="nucleotide sequence ID" value="NZ_CAUZLK010000002.1"/>
</dbReference>
<dbReference type="GO" id="GO:0004311">
    <property type="term" value="F:geranylgeranyl diphosphate synthase activity"/>
    <property type="evidence" value="ECO:0007669"/>
    <property type="project" value="UniProtKB-EC"/>
</dbReference>
<dbReference type="EC" id="2.5.1.29" evidence="8"/>
<dbReference type="EC" id="2.5.1.1" evidence="8"/>
<evidence type="ECO:0000256" key="6">
    <source>
        <dbReference type="ARBA" id="ARBA00023229"/>
    </source>
</evidence>
<evidence type="ECO:0000313" key="8">
    <source>
        <dbReference type="EMBL" id="CAK1241761.1"/>
    </source>
</evidence>
<dbReference type="EMBL" id="CAUZLR010000005">
    <property type="protein sequence ID" value="CAK1241761.1"/>
    <property type="molecule type" value="Genomic_DNA"/>
</dbReference>
<dbReference type="InterPro" id="IPR008949">
    <property type="entry name" value="Isoprenoid_synthase_dom_sf"/>
</dbReference>
<dbReference type="InterPro" id="IPR033749">
    <property type="entry name" value="Polyprenyl_synt_CS"/>
</dbReference>
<comment type="similarity">
    <text evidence="2 7">Belongs to the FPP/GGPP synthase family.</text>
</comment>
<dbReference type="GO" id="GO:0004337">
    <property type="term" value="F:(2E,6E)-farnesyl diphosphate synthase activity"/>
    <property type="evidence" value="ECO:0007669"/>
    <property type="project" value="UniProtKB-EC"/>
</dbReference>
<reference evidence="8 9" key="1">
    <citation type="submission" date="2023-10" db="EMBL/GenBank/DDBJ databases">
        <authorList>
            <person name="Botero Cardona J."/>
        </authorList>
    </citation>
    <scope>NUCLEOTIDE SEQUENCE [LARGE SCALE GENOMIC DNA]</scope>
    <source>
        <strain evidence="8 9">R-54839</strain>
    </source>
</reference>
<keyword evidence="6" id="KW-0414">Isoprene biosynthesis</keyword>